<dbReference type="Gene3D" id="1.10.260.40">
    <property type="entry name" value="lambda repressor-like DNA-binding domains"/>
    <property type="match status" value="1"/>
</dbReference>
<evidence type="ECO:0000313" key="2">
    <source>
        <dbReference type="EMBL" id="MFA1541333.1"/>
    </source>
</evidence>
<dbReference type="InterPro" id="IPR001387">
    <property type="entry name" value="Cro/C1-type_HTH"/>
</dbReference>
<evidence type="ECO:0000313" key="3">
    <source>
        <dbReference type="Proteomes" id="UP001569963"/>
    </source>
</evidence>
<organism evidence="2 3">
    <name type="scientific">Actinomadura monticuli</name>
    <dbReference type="NCBI Taxonomy" id="3097367"/>
    <lineage>
        <taxon>Bacteria</taxon>
        <taxon>Bacillati</taxon>
        <taxon>Actinomycetota</taxon>
        <taxon>Actinomycetes</taxon>
        <taxon>Streptosporangiales</taxon>
        <taxon>Thermomonosporaceae</taxon>
        <taxon>Actinomadura</taxon>
    </lineage>
</organism>
<protein>
    <submittedName>
        <fullName evidence="2">Helix-turn-helix transcriptional regulator</fullName>
    </submittedName>
</protein>
<sequence length="85" mass="9326">MAARRPTRQTIAFGQEATRLRHETGLSRLDLAKRAAVSRSYVAQVENGTTRCRRDFAIRLDEALGTGTALTDAWDASVKASAHPK</sequence>
<comment type="caution">
    <text evidence="2">The sequence shown here is derived from an EMBL/GenBank/DDBJ whole genome shotgun (WGS) entry which is preliminary data.</text>
</comment>
<dbReference type="InterPro" id="IPR010982">
    <property type="entry name" value="Lambda_DNA-bd_dom_sf"/>
</dbReference>
<gene>
    <name evidence="2" type="ORF">SM611_20605</name>
</gene>
<dbReference type="CDD" id="cd00093">
    <property type="entry name" value="HTH_XRE"/>
    <property type="match status" value="1"/>
</dbReference>
<dbReference type="RefSeq" id="WP_371951479.1">
    <property type="nucleotide sequence ID" value="NZ_JAXCEI010000008.1"/>
</dbReference>
<dbReference type="Pfam" id="PF13560">
    <property type="entry name" value="HTH_31"/>
    <property type="match status" value="1"/>
</dbReference>
<dbReference type="SUPFAM" id="SSF47413">
    <property type="entry name" value="lambda repressor-like DNA-binding domains"/>
    <property type="match status" value="1"/>
</dbReference>
<accession>A0ABV4QEA4</accession>
<name>A0ABV4QEA4_9ACTN</name>
<reference evidence="2 3" key="1">
    <citation type="submission" date="2023-11" db="EMBL/GenBank/DDBJ databases">
        <title>Actinomadura monticuli sp. nov., isolated from volcanic ash.</title>
        <authorList>
            <person name="Lee S.D."/>
            <person name="Yang H."/>
            <person name="Kim I.S."/>
        </authorList>
    </citation>
    <scope>NUCLEOTIDE SEQUENCE [LARGE SCALE GENOMIC DNA]</scope>
    <source>
        <strain evidence="2 3">DLS-62</strain>
    </source>
</reference>
<dbReference type="EMBL" id="JAXCEI010000008">
    <property type="protein sequence ID" value="MFA1541333.1"/>
    <property type="molecule type" value="Genomic_DNA"/>
</dbReference>
<dbReference type="SMART" id="SM00530">
    <property type="entry name" value="HTH_XRE"/>
    <property type="match status" value="1"/>
</dbReference>
<dbReference type="Proteomes" id="UP001569963">
    <property type="component" value="Unassembled WGS sequence"/>
</dbReference>
<proteinExistence type="predicted"/>
<dbReference type="PROSITE" id="PS50943">
    <property type="entry name" value="HTH_CROC1"/>
    <property type="match status" value="1"/>
</dbReference>
<keyword evidence="3" id="KW-1185">Reference proteome</keyword>
<evidence type="ECO:0000259" key="1">
    <source>
        <dbReference type="PROSITE" id="PS50943"/>
    </source>
</evidence>
<feature type="domain" description="HTH cro/C1-type" evidence="1">
    <location>
        <begin position="19"/>
        <end position="70"/>
    </location>
</feature>